<dbReference type="PANTHER" id="PTHR12772">
    <property type="entry name" value="DNA REPLICATION COMPLEX GINS PROTEIN PSF2"/>
    <property type="match status" value="1"/>
</dbReference>
<dbReference type="Proteomes" id="UP001212152">
    <property type="component" value="Unassembled WGS sequence"/>
</dbReference>
<evidence type="ECO:0000256" key="6">
    <source>
        <dbReference type="ARBA" id="ARBA00023242"/>
    </source>
</evidence>
<evidence type="ECO:0000256" key="4">
    <source>
        <dbReference type="ARBA" id="ARBA00022705"/>
    </source>
</evidence>
<keyword evidence="5" id="KW-0159">Chromosome partition</keyword>
<comment type="similarity">
    <text evidence="2 7">Belongs to the GINS2/PSF2 family.</text>
</comment>
<comment type="subunit">
    <text evidence="7">Component of the GINS complex.</text>
</comment>
<dbReference type="PIRSF" id="PIRSF028998">
    <property type="entry name" value="GINS_Psf2_subgr"/>
    <property type="match status" value="1"/>
</dbReference>
<evidence type="ECO:0000313" key="11">
    <source>
        <dbReference type="Proteomes" id="UP001212152"/>
    </source>
</evidence>
<comment type="subcellular location">
    <subcellularLocation>
        <location evidence="1 7">Nucleus</location>
    </subcellularLocation>
</comment>
<dbReference type="GO" id="GO:0000727">
    <property type="term" value="P:double-strand break repair via break-induced replication"/>
    <property type="evidence" value="ECO:0007669"/>
    <property type="project" value="TreeGrafter"/>
</dbReference>
<reference evidence="10" key="1">
    <citation type="submission" date="2020-05" db="EMBL/GenBank/DDBJ databases">
        <title>Phylogenomic resolution of chytrid fungi.</title>
        <authorList>
            <person name="Stajich J.E."/>
            <person name="Amses K."/>
            <person name="Simmons R."/>
            <person name="Seto K."/>
            <person name="Myers J."/>
            <person name="Bonds A."/>
            <person name="Quandt C.A."/>
            <person name="Barry K."/>
            <person name="Liu P."/>
            <person name="Grigoriev I."/>
            <person name="Longcore J.E."/>
            <person name="James T.Y."/>
        </authorList>
    </citation>
    <scope>NUCLEOTIDE SEQUENCE</scope>
    <source>
        <strain evidence="10">JEL0379</strain>
    </source>
</reference>
<name>A0AAD5TEN9_9FUNG</name>
<dbReference type="AlphaFoldDB" id="A0AAD5TEN9"/>
<comment type="caution">
    <text evidence="10">The sequence shown here is derived from an EMBL/GenBank/DDBJ whole genome shotgun (WGS) entry which is preliminary data.</text>
</comment>
<dbReference type="SUPFAM" id="SSF158573">
    <property type="entry name" value="GINS helical bundle-like"/>
    <property type="match status" value="1"/>
</dbReference>
<dbReference type="SUPFAM" id="SSF160059">
    <property type="entry name" value="PriA/YqbF domain"/>
    <property type="match status" value="1"/>
</dbReference>
<feature type="domain" description="DNA replication complex GINS protein PSF2 N-terminal" evidence="9">
    <location>
        <begin position="13"/>
        <end position="71"/>
    </location>
</feature>
<dbReference type="InterPro" id="IPR036224">
    <property type="entry name" value="GINS_bundle-like_dom_sf"/>
</dbReference>
<dbReference type="EMBL" id="JADGJQ010000077">
    <property type="protein sequence ID" value="KAJ3172765.1"/>
    <property type="molecule type" value="Genomic_DNA"/>
</dbReference>
<dbReference type="Pfam" id="PF05916">
    <property type="entry name" value="Sld5"/>
    <property type="match status" value="1"/>
</dbReference>
<dbReference type="InterPro" id="IPR007257">
    <property type="entry name" value="GINS_Psf2"/>
</dbReference>
<evidence type="ECO:0000259" key="8">
    <source>
        <dbReference type="Pfam" id="PF05916"/>
    </source>
</evidence>
<dbReference type="Gene3D" id="1.20.58.1020">
    <property type="match status" value="1"/>
</dbReference>
<protein>
    <recommendedName>
        <fullName evidence="3 7">DNA replication complex GINS protein PSF2</fullName>
    </recommendedName>
</protein>
<evidence type="ECO:0000313" key="10">
    <source>
        <dbReference type="EMBL" id="KAJ3172765.1"/>
    </source>
</evidence>
<evidence type="ECO:0000256" key="5">
    <source>
        <dbReference type="ARBA" id="ARBA00022829"/>
    </source>
</evidence>
<keyword evidence="11" id="KW-1185">Reference proteome</keyword>
<dbReference type="Gene3D" id="3.40.5.50">
    <property type="match status" value="1"/>
</dbReference>
<dbReference type="InterPro" id="IPR056784">
    <property type="entry name" value="PSF2_N"/>
</dbReference>
<dbReference type="PANTHER" id="PTHR12772:SF0">
    <property type="entry name" value="DNA REPLICATION COMPLEX GINS PROTEIN PSF2"/>
    <property type="match status" value="1"/>
</dbReference>
<evidence type="ECO:0000256" key="1">
    <source>
        <dbReference type="ARBA" id="ARBA00004123"/>
    </source>
</evidence>
<dbReference type="GO" id="GO:0006260">
    <property type="term" value="P:DNA replication"/>
    <property type="evidence" value="ECO:0007669"/>
    <property type="project" value="UniProtKB-KW"/>
</dbReference>
<evidence type="ECO:0000256" key="7">
    <source>
        <dbReference type="PIRNR" id="PIRNR028998"/>
    </source>
</evidence>
<accession>A0AAD5TEN9</accession>
<dbReference type="GO" id="GO:0000811">
    <property type="term" value="C:GINS complex"/>
    <property type="evidence" value="ECO:0007669"/>
    <property type="project" value="TreeGrafter"/>
</dbReference>
<keyword evidence="6 7" id="KW-0539">Nucleus</keyword>
<organism evidence="10 11">
    <name type="scientific">Geranomyces variabilis</name>
    <dbReference type="NCBI Taxonomy" id="109894"/>
    <lineage>
        <taxon>Eukaryota</taxon>
        <taxon>Fungi</taxon>
        <taxon>Fungi incertae sedis</taxon>
        <taxon>Chytridiomycota</taxon>
        <taxon>Chytridiomycota incertae sedis</taxon>
        <taxon>Chytridiomycetes</taxon>
        <taxon>Spizellomycetales</taxon>
        <taxon>Powellomycetaceae</taxon>
        <taxon>Geranomyces</taxon>
    </lineage>
</organism>
<dbReference type="FunFam" id="1.20.58.1020:FF:000001">
    <property type="entry name" value="DNA replication complex GINS protein PSF2"/>
    <property type="match status" value="1"/>
</dbReference>
<dbReference type="CDD" id="cd21694">
    <property type="entry name" value="GINS_B_Psf2"/>
    <property type="match status" value="1"/>
</dbReference>
<gene>
    <name evidence="10" type="primary">PSF2</name>
    <name evidence="10" type="ORF">HDU87_007853</name>
</gene>
<dbReference type="Pfam" id="PF25005">
    <property type="entry name" value="PSF2_N"/>
    <property type="match status" value="1"/>
</dbReference>
<proteinExistence type="inferred from homology"/>
<feature type="domain" description="GINS subunit" evidence="8">
    <location>
        <begin position="75"/>
        <end position="167"/>
    </location>
</feature>
<sequence length="199" mass="22425">MALPKNLRHGFAPAEIEFLAENEPITVIPSQRMETLQLINGSYGPFRPPLKNLVPLWLARTLKRKHKCNIVPPEWMDVDYLKAKLEQEMSQIEFSAMPFRYMEIAHILLGCASDDIPQAETARTLLKDLREARQSKVRSGLKDLDPHYLQIDNLGVMEINEIRPFFSRAFNELRVLTPAGGAMGGDSQTTMSGAQSSMG</sequence>
<evidence type="ECO:0000256" key="2">
    <source>
        <dbReference type="ARBA" id="ARBA00010565"/>
    </source>
</evidence>
<dbReference type="CDD" id="cd11712">
    <property type="entry name" value="GINS_A_psf2"/>
    <property type="match status" value="1"/>
</dbReference>
<keyword evidence="4 7" id="KW-0235">DNA replication</keyword>
<evidence type="ECO:0000259" key="9">
    <source>
        <dbReference type="Pfam" id="PF25005"/>
    </source>
</evidence>
<dbReference type="GO" id="GO:0007059">
    <property type="term" value="P:chromosome segregation"/>
    <property type="evidence" value="ECO:0007669"/>
    <property type="project" value="UniProtKB-KW"/>
</dbReference>
<dbReference type="FunFam" id="3.40.5.50:FF:000001">
    <property type="entry name" value="DNA replication complex GINS protein PSF2"/>
    <property type="match status" value="1"/>
</dbReference>
<evidence type="ECO:0000256" key="3">
    <source>
        <dbReference type="ARBA" id="ARBA00015139"/>
    </source>
</evidence>
<dbReference type="InterPro" id="IPR021151">
    <property type="entry name" value="GINS_A"/>
</dbReference>